<sequence>MKMTKVGLLFPGQGSQYVGMAKTLTERHAAARRTFEEAGDCLGWDVLRLCLEGDIAALTATANAQPAILTHSVAAYRAWTELYGERPAVGGGHSLGEFSALACSGVLSFADAVRLVRHRGELMQAAAGAADGGMAAISGIDDDRLERLLEEIRSEGAVLVVAGVNSAHQRVVSGHRTALERLARRIEGLPAKYTPLNVGAAFHSPFMADAAAQFRIRLEDCVYGAPSWPVLSNVTGTPHAAEGGEASLIERLTLQMTRPVQWAACMETMRAYGVERTVELGPGSVLTRLWQSIRPDGDSEYSDDPRLLAKSDAAGIPRTAQTSRGDAGLANFLPRCLGIAVATRNNRADAEAYRTGVLEPYRAVERLVAANRENGEPPSEDQLRQGWDMLLSVFETKGTEASERRMRLTTLIKDTGTDNLFSVPKPNEGGFAS</sequence>
<accession>A0ABW2F8J2</accession>
<protein>
    <recommendedName>
        <fullName evidence="1">[acyl-carrier-protein] S-malonyltransferase</fullName>
        <ecNumber evidence="1">2.3.1.39</ecNumber>
    </recommendedName>
</protein>
<dbReference type="EMBL" id="JBHTAI010000007">
    <property type="protein sequence ID" value="MFC7149526.1"/>
    <property type="molecule type" value="Genomic_DNA"/>
</dbReference>
<evidence type="ECO:0000313" key="7">
    <source>
        <dbReference type="Proteomes" id="UP001596378"/>
    </source>
</evidence>
<evidence type="ECO:0000256" key="3">
    <source>
        <dbReference type="ARBA" id="ARBA00023315"/>
    </source>
</evidence>
<dbReference type="InterPro" id="IPR001227">
    <property type="entry name" value="Ac_transferase_dom_sf"/>
</dbReference>
<dbReference type="InterPro" id="IPR016035">
    <property type="entry name" value="Acyl_Trfase/lysoPLipase"/>
</dbReference>
<comment type="catalytic activity">
    <reaction evidence="4">
        <text>holo-[ACP] + malonyl-CoA = malonyl-[ACP] + CoA</text>
        <dbReference type="Rhea" id="RHEA:41792"/>
        <dbReference type="Rhea" id="RHEA-COMP:9623"/>
        <dbReference type="Rhea" id="RHEA-COMP:9685"/>
        <dbReference type="ChEBI" id="CHEBI:57287"/>
        <dbReference type="ChEBI" id="CHEBI:57384"/>
        <dbReference type="ChEBI" id="CHEBI:64479"/>
        <dbReference type="ChEBI" id="CHEBI:78449"/>
        <dbReference type="EC" id="2.3.1.39"/>
    </reaction>
</comment>
<dbReference type="InterPro" id="IPR004410">
    <property type="entry name" value="Malonyl_CoA-ACP_transAc_FabD"/>
</dbReference>
<name>A0ABW2F8J2_9BACL</name>
<dbReference type="Gene3D" id="3.40.366.10">
    <property type="entry name" value="Malonyl-Coenzyme A Acyl Carrier Protein, domain 2"/>
    <property type="match status" value="1"/>
</dbReference>
<feature type="domain" description="Malonyl-CoA:ACP transacylase (MAT)" evidence="5">
    <location>
        <begin position="9"/>
        <end position="327"/>
    </location>
</feature>
<dbReference type="EC" id="2.3.1.39" evidence="1"/>
<dbReference type="PANTHER" id="PTHR42681:SF1">
    <property type="entry name" value="MALONYL-COA-ACYL CARRIER PROTEIN TRANSACYLASE, MITOCHONDRIAL"/>
    <property type="match status" value="1"/>
</dbReference>
<keyword evidence="2 6" id="KW-0808">Transferase</keyword>
<dbReference type="RefSeq" id="WP_378051423.1">
    <property type="nucleotide sequence ID" value="NZ_JBHMDN010000034.1"/>
</dbReference>
<organism evidence="6 7">
    <name type="scientific">Cohnella cellulosilytica</name>
    <dbReference type="NCBI Taxonomy" id="986710"/>
    <lineage>
        <taxon>Bacteria</taxon>
        <taxon>Bacillati</taxon>
        <taxon>Bacillota</taxon>
        <taxon>Bacilli</taxon>
        <taxon>Bacillales</taxon>
        <taxon>Paenibacillaceae</taxon>
        <taxon>Cohnella</taxon>
    </lineage>
</organism>
<comment type="caution">
    <text evidence="6">The sequence shown here is derived from an EMBL/GenBank/DDBJ whole genome shotgun (WGS) entry which is preliminary data.</text>
</comment>
<reference evidence="7" key="1">
    <citation type="journal article" date="2019" name="Int. J. Syst. Evol. Microbiol.">
        <title>The Global Catalogue of Microorganisms (GCM) 10K type strain sequencing project: providing services to taxonomists for standard genome sequencing and annotation.</title>
        <authorList>
            <consortium name="The Broad Institute Genomics Platform"/>
            <consortium name="The Broad Institute Genome Sequencing Center for Infectious Disease"/>
            <person name="Wu L."/>
            <person name="Ma J."/>
        </authorList>
    </citation>
    <scope>NUCLEOTIDE SEQUENCE [LARGE SCALE GENOMIC DNA]</scope>
    <source>
        <strain evidence="7">KCTC 12907</strain>
    </source>
</reference>
<dbReference type="InterPro" id="IPR014043">
    <property type="entry name" value="Acyl_transferase_dom"/>
</dbReference>
<dbReference type="GO" id="GO:0004314">
    <property type="term" value="F:[acyl-carrier-protein] S-malonyltransferase activity"/>
    <property type="evidence" value="ECO:0007669"/>
    <property type="project" value="UniProtKB-EC"/>
</dbReference>
<dbReference type="Gene3D" id="3.30.70.250">
    <property type="entry name" value="Malonyl-CoA ACP transacylase, ACP-binding"/>
    <property type="match status" value="1"/>
</dbReference>
<evidence type="ECO:0000259" key="5">
    <source>
        <dbReference type="SMART" id="SM00827"/>
    </source>
</evidence>
<dbReference type="NCBIfam" id="TIGR00128">
    <property type="entry name" value="fabD"/>
    <property type="match status" value="1"/>
</dbReference>
<keyword evidence="7" id="KW-1185">Reference proteome</keyword>
<proteinExistence type="predicted"/>
<dbReference type="Pfam" id="PF00698">
    <property type="entry name" value="Acyl_transf_1"/>
    <property type="match status" value="1"/>
</dbReference>
<dbReference type="SUPFAM" id="SSF55048">
    <property type="entry name" value="Probable ACP-binding domain of malonyl-CoA ACP transacylase"/>
    <property type="match status" value="1"/>
</dbReference>
<dbReference type="PANTHER" id="PTHR42681">
    <property type="entry name" value="MALONYL-COA-ACYL CARRIER PROTEIN TRANSACYLASE, MITOCHONDRIAL"/>
    <property type="match status" value="1"/>
</dbReference>
<dbReference type="InterPro" id="IPR016036">
    <property type="entry name" value="Malonyl_transacylase_ACP-bd"/>
</dbReference>
<gene>
    <name evidence="6" type="primary">fabD</name>
    <name evidence="6" type="ORF">ACFQMJ_13395</name>
</gene>
<evidence type="ECO:0000313" key="6">
    <source>
        <dbReference type="EMBL" id="MFC7149526.1"/>
    </source>
</evidence>
<evidence type="ECO:0000256" key="2">
    <source>
        <dbReference type="ARBA" id="ARBA00022679"/>
    </source>
</evidence>
<keyword evidence="3 6" id="KW-0012">Acyltransferase</keyword>
<dbReference type="SUPFAM" id="SSF52151">
    <property type="entry name" value="FabD/lysophospholipase-like"/>
    <property type="match status" value="1"/>
</dbReference>
<evidence type="ECO:0000256" key="4">
    <source>
        <dbReference type="ARBA" id="ARBA00048462"/>
    </source>
</evidence>
<dbReference type="Proteomes" id="UP001596378">
    <property type="component" value="Unassembled WGS sequence"/>
</dbReference>
<evidence type="ECO:0000256" key="1">
    <source>
        <dbReference type="ARBA" id="ARBA00013258"/>
    </source>
</evidence>
<dbReference type="SMART" id="SM00827">
    <property type="entry name" value="PKS_AT"/>
    <property type="match status" value="1"/>
</dbReference>
<dbReference type="InterPro" id="IPR050858">
    <property type="entry name" value="Mal-CoA-ACP_Trans/PKS_FabD"/>
</dbReference>